<dbReference type="Proteomes" id="UP000093159">
    <property type="component" value="Unassembled WGS sequence"/>
</dbReference>
<evidence type="ECO:0000313" key="4">
    <source>
        <dbReference type="Proteomes" id="UP000322644"/>
    </source>
</evidence>
<organism evidence="2 4">
    <name type="scientific">Arcobacter porcinus</name>
    <dbReference type="NCBI Taxonomy" id="1935204"/>
    <lineage>
        <taxon>Bacteria</taxon>
        <taxon>Pseudomonadati</taxon>
        <taxon>Campylobacterota</taxon>
        <taxon>Epsilonproteobacteria</taxon>
        <taxon>Campylobacterales</taxon>
        <taxon>Arcobacteraceae</taxon>
        <taxon>Arcobacter</taxon>
    </lineage>
</organism>
<evidence type="ECO:0000313" key="3">
    <source>
        <dbReference type="Proteomes" id="UP000093159"/>
    </source>
</evidence>
<accession>A0A1C0AVW0</accession>
<reference evidence="2 4" key="2">
    <citation type="submission" date="2019-09" db="EMBL/GenBank/DDBJ databases">
        <title>Complete genome sequencing of four Arcobacter species reveals a diverse suite of mobile elements.</title>
        <authorList>
            <person name="Miller W.G."/>
            <person name="Yee E."/>
            <person name="Bono J.L."/>
        </authorList>
    </citation>
    <scope>NUCLEOTIDE SEQUENCE [LARGE SCALE GENOMIC DNA]</scope>
    <source>
        <strain evidence="2 4">CCUG 56899</strain>
    </source>
</reference>
<reference evidence="2 4" key="3">
    <citation type="submission" date="2019-09" db="EMBL/GenBank/DDBJ databases">
        <title>Taxonomic note: a critical rebuttal of the proposed division of the genus Arcobacter into six genera, emended descriptions of Arcobacter anaerophilus and the genus Arcobacter, and an assessment of genus-level boundaries for Epsilonproteobacteria using in silico genomic comparator tools.</title>
        <authorList>
            <person name="On S.L.W."/>
            <person name="Miller W.G."/>
            <person name="Biggs P."/>
            <person name="Cornelius A."/>
            <person name="Vandamme P."/>
        </authorList>
    </citation>
    <scope>NUCLEOTIDE SEQUENCE [LARGE SCALE GENOMIC DNA]</scope>
    <source>
        <strain evidence="2 4">CCUG 56899</strain>
    </source>
</reference>
<evidence type="ECO:0000313" key="2">
    <source>
        <dbReference type="EMBL" id="QEP41027.1"/>
    </source>
</evidence>
<dbReference type="EMBL" id="LDIR01000003">
    <property type="protein sequence ID" value="OCL90839.1"/>
    <property type="molecule type" value="Genomic_DNA"/>
</dbReference>
<evidence type="ECO:0000313" key="1">
    <source>
        <dbReference type="EMBL" id="OCL90839.1"/>
    </source>
</evidence>
<dbReference type="AlphaFoldDB" id="A0A1C0AVW0"/>
<dbReference type="GeneID" id="60357826"/>
<dbReference type="Proteomes" id="UP000322644">
    <property type="component" value="Chromosome"/>
</dbReference>
<reference evidence="1 3" key="1">
    <citation type="submission" date="2015-05" db="EMBL/GenBank/DDBJ databases">
        <authorList>
            <person name="Rovetto F."/>
            <person name="Cocolin L."/>
            <person name="Illeghems K."/>
            <person name="Van Nieuwerburgh F."/>
            <person name="Houf K."/>
        </authorList>
    </citation>
    <scope>NUCLEOTIDE SEQUENCE [LARGE SCALE GENOMIC DNA]</scope>
    <source>
        <strain evidence="1 3">117434</strain>
    </source>
</reference>
<protein>
    <submittedName>
        <fullName evidence="2">Uncharacterized protein</fullName>
    </submittedName>
</protein>
<dbReference type="RefSeq" id="WP_066179492.1">
    <property type="nucleotide sequence ID" value="NZ_CP036246.2"/>
</dbReference>
<gene>
    <name evidence="1" type="ORF">AAX28_01658</name>
    <name evidence="2" type="ORF">APORC_1444</name>
</gene>
<dbReference type="EMBL" id="CP036246">
    <property type="protein sequence ID" value="QEP41027.1"/>
    <property type="molecule type" value="Genomic_DNA"/>
</dbReference>
<keyword evidence="3" id="KW-1185">Reference proteome</keyword>
<proteinExistence type="predicted"/>
<sequence length="103" mass="12127">MIKLELSEKDIFQIMAGSMEDRVNLLISESVMKEIDLETIKKIVENEINRVVTTNATFDDDKLTDFIKLLQFVAYNRYKSKHSEEIATYVLDKLFEIICHDFF</sequence>
<dbReference type="KEGG" id="apoc:APORC_1444"/>
<name>A0A1C0AVW0_9BACT</name>